<dbReference type="InterPro" id="IPR006311">
    <property type="entry name" value="TAT_signal"/>
</dbReference>
<feature type="chain" id="PRO_5003320335" evidence="1">
    <location>
        <begin position="29"/>
        <end position="271"/>
    </location>
</feature>
<dbReference type="Proteomes" id="UP000006512">
    <property type="component" value="Unassembled WGS sequence"/>
</dbReference>
<feature type="signal peptide" evidence="1">
    <location>
        <begin position="1"/>
        <end position="28"/>
    </location>
</feature>
<protein>
    <submittedName>
        <fullName evidence="3">Tat twin-arginine translocation pathway signal sequence domain protein</fullName>
    </submittedName>
</protein>
<dbReference type="EMBL" id="GL883078">
    <property type="protein sequence ID" value="EGF91524.1"/>
    <property type="molecule type" value="Genomic_DNA"/>
</dbReference>
<sequence>MNAFTPSRRGFLMGAAALGLASAGSAQAHAYHHLGMQLYTVRDAFNADPLAALTKVKAIGFAEVETAGLAGRTAKEIRGFLDQAGLKAVSSHVPHDDWFTRPEAALDEVATLGGSYAVLAWLSPERRKDWAKLGEQMNGWADLAKARGITVAYHNHDFEFVKTAEGMPFHILMETTDPAKVAIELDCYWASFAGHDPLHVLHEHGDRIKLLHLKDKAADGKMTSVGSGVIDYTAVLKAAKEKGVTNVFVEHDNPTDAFASLQASYAYLTKT</sequence>
<dbReference type="RefSeq" id="WP_006273726.1">
    <property type="nucleotide sequence ID" value="NZ_GL883078.1"/>
</dbReference>
<organism evidence="3 4">
    <name type="scientific">Asticcacaulis biprosthecium C19</name>
    <dbReference type="NCBI Taxonomy" id="715226"/>
    <lineage>
        <taxon>Bacteria</taxon>
        <taxon>Pseudomonadati</taxon>
        <taxon>Pseudomonadota</taxon>
        <taxon>Alphaproteobacteria</taxon>
        <taxon>Caulobacterales</taxon>
        <taxon>Caulobacteraceae</taxon>
        <taxon>Asticcacaulis</taxon>
    </lineage>
</organism>
<dbReference type="PROSITE" id="PS51318">
    <property type="entry name" value="TAT"/>
    <property type="match status" value="1"/>
</dbReference>
<evidence type="ECO:0000313" key="3">
    <source>
        <dbReference type="EMBL" id="EGF91524.1"/>
    </source>
</evidence>
<dbReference type="STRING" id="715226.ABI_29410"/>
<proteinExistence type="predicted"/>
<gene>
    <name evidence="3" type="ORF">ABI_29410</name>
</gene>
<dbReference type="OrthoDB" id="9798407at2"/>
<name>F4QMT3_9CAUL</name>
<dbReference type="Gene3D" id="3.20.20.150">
    <property type="entry name" value="Divalent-metal-dependent TIM barrel enzymes"/>
    <property type="match status" value="1"/>
</dbReference>
<dbReference type="eggNOG" id="COG1082">
    <property type="taxonomic scope" value="Bacteria"/>
</dbReference>
<dbReference type="InterPro" id="IPR013022">
    <property type="entry name" value="Xyl_isomerase-like_TIM-brl"/>
</dbReference>
<dbReference type="PANTHER" id="PTHR12110:SF41">
    <property type="entry name" value="INOSOSE DEHYDRATASE"/>
    <property type="match status" value="1"/>
</dbReference>
<dbReference type="InterPro" id="IPR050312">
    <property type="entry name" value="IolE/XylAMocC-like"/>
</dbReference>
<dbReference type="AlphaFoldDB" id="F4QMT3"/>
<feature type="domain" description="Xylose isomerase-like TIM barrel" evidence="2">
    <location>
        <begin position="54"/>
        <end position="250"/>
    </location>
</feature>
<dbReference type="SUPFAM" id="SSF51658">
    <property type="entry name" value="Xylose isomerase-like"/>
    <property type="match status" value="1"/>
</dbReference>
<evidence type="ECO:0000256" key="1">
    <source>
        <dbReference type="SAM" id="SignalP"/>
    </source>
</evidence>
<keyword evidence="4" id="KW-1185">Reference proteome</keyword>
<dbReference type="Pfam" id="PF01261">
    <property type="entry name" value="AP_endonuc_2"/>
    <property type="match status" value="1"/>
</dbReference>
<keyword evidence="1" id="KW-0732">Signal</keyword>
<accession>F4QMT3</accession>
<dbReference type="PANTHER" id="PTHR12110">
    <property type="entry name" value="HYDROXYPYRUVATE ISOMERASE"/>
    <property type="match status" value="1"/>
</dbReference>
<evidence type="ECO:0000313" key="4">
    <source>
        <dbReference type="Proteomes" id="UP000006512"/>
    </source>
</evidence>
<evidence type="ECO:0000259" key="2">
    <source>
        <dbReference type="Pfam" id="PF01261"/>
    </source>
</evidence>
<reference evidence="4" key="1">
    <citation type="submission" date="2011-03" db="EMBL/GenBank/DDBJ databases">
        <title>Draft genome sequence of Brevundimonas diminuta.</title>
        <authorList>
            <person name="Brown P.J.B."/>
            <person name="Buechlein A."/>
            <person name="Hemmerich C."/>
            <person name="Brun Y.V."/>
        </authorList>
    </citation>
    <scope>NUCLEOTIDE SEQUENCE [LARGE SCALE GENOMIC DNA]</scope>
    <source>
        <strain evidence="4">C19</strain>
    </source>
</reference>
<dbReference type="HOGENOM" id="CLU_059523_1_0_5"/>
<dbReference type="InterPro" id="IPR036237">
    <property type="entry name" value="Xyl_isomerase-like_sf"/>
</dbReference>